<dbReference type="PRINTS" id="PR00812">
    <property type="entry name" value="BCTERIALGSPF"/>
</dbReference>
<evidence type="ECO:0000256" key="7">
    <source>
        <dbReference type="SAM" id="Phobius"/>
    </source>
</evidence>
<dbReference type="PANTHER" id="PTHR30012:SF0">
    <property type="entry name" value="TYPE II SECRETION SYSTEM PROTEIN F-RELATED"/>
    <property type="match status" value="1"/>
</dbReference>
<evidence type="ECO:0000259" key="8">
    <source>
        <dbReference type="Pfam" id="PF00482"/>
    </source>
</evidence>
<gene>
    <name evidence="9" type="ORF">JK634_04390</name>
</gene>
<keyword evidence="5 7" id="KW-1133">Transmembrane helix</keyword>
<feature type="transmembrane region" description="Helical" evidence="7">
    <location>
        <begin position="115"/>
        <end position="138"/>
    </location>
</feature>
<dbReference type="InterPro" id="IPR042094">
    <property type="entry name" value="T2SS_GspF_sf"/>
</dbReference>
<dbReference type="AlphaFoldDB" id="A0A937K3Q5"/>
<dbReference type="InterPro" id="IPR018076">
    <property type="entry name" value="T2SS_GspF_dom"/>
</dbReference>
<keyword evidence="4 7" id="KW-0812">Transmembrane</keyword>
<proteinExistence type="inferred from homology"/>
<feature type="transmembrane region" description="Helical" evidence="7">
    <location>
        <begin position="318"/>
        <end position="339"/>
    </location>
</feature>
<reference evidence="9" key="1">
    <citation type="submission" date="2021-01" db="EMBL/GenBank/DDBJ databases">
        <title>Genome public.</title>
        <authorList>
            <person name="Liu C."/>
            <person name="Sun Q."/>
        </authorList>
    </citation>
    <scope>NUCLEOTIDE SEQUENCE</scope>
    <source>
        <strain evidence="9">YIM B02565</strain>
    </source>
</reference>
<dbReference type="Pfam" id="PF00482">
    <property type="entry name" value="T2SSF"/>
    <property type="match status" value="2"/>
</dbReference>
<evidence type="ECO:0000256" key="5">
    <source>
        <dbReference type="ARBA" id="ARBA00022989"/>
    </source>
</evidence>
<keyword evidence="6 7" id="KW-0472">Membrane</keyword>
<dbReference type="EMBL" id="JAESWA010000017">
    <property type="protein sequence ID" value="MBL4931034.1"/>
    <property type="molecule type" value="Genomic_DNA"/>
</dbReference>
<dbReference type="Proteomes" id="UP000623681">
    <property type="component" value="Unassembled WGS sequence"/>
</dbReference>
<dbReference type="RefSeq" id="WP_202766408.1">
    <property type="nucleotide sequence ID" value="NZ_JAESWA010000017.1"/>
</dbReference>
<sequence>MKRSKAHRIDNLTLCYIAESLANTINCGIPIDESFEMIHFNLKNKYHKEAITLVRDKVREGYSISKAMEGLYIFPVIFKEMILIGENTGKLQETLDSLGNFYKNLYTIKKKIVNALVYPIILISLIILISVVMFIYLLPQFIDMYSSLEIVPKGICKLVFNLRESFDKMPVVSCIYIVCYVILIPYILVFKVFNTRIIKIIGKLKFFNQFTEFYIIQVFYLIFQSGVNVQNALYQFGNEINIPIVKEKVLFIYENLIQGKALSLILDEMSCISLYTISFIRIGEETGTLSVRLKSLAEEKEKQITYKTSTLTTIIEPIIILIISTVIISMFIIFLLPIYDGVKL</sequence>
<protein>
    <submittedName>
        <fullName evidence="9">Type II secretion system F family protein</fullName>
    </submittedName>
</protein>
<name>A0A937K3Q5_9CLOT</name>
<keyword evidence="10" id="KW-1185">Reference proteome</keyword>
<evidence type="ECO:0000256" key="3">
    <source>
        <dbReference type="ARBA" id="ARBA00022475"/>
    </source>
</evidence>
<evidence type="ECO:0000313" key="10">
    <source>
        <dbReference type="Proteomes" id="UP000623681"/>
    </source>
</evidence>
<comment type="similarity">
    <text evidence="2">Belongs to the GSP F family.</text>
</comment>
<comment type="caution">
    <text evidence="9">The sequence shown here is derived from an EMBL/GenBank/DDBJ whole genome shotgun (WGS) entry which is preliminary data.</text>
</comment>
<evidence type="ECO:0000256" key="1">
    <source>
        <dbReference type="ARBA" id="ARBA00004651"/>
    </source>
</evidence>
<keyword evidence="3" id="KW-1003">Cell membrane</keyword>
<evidence type="ECO:0000256" key="4">
    <source>
        <dbReference type="ARBA" id="ARBA00022692"/>
    </source>
</evidence>
<evidence type="ECO:0000256" key="6">
    <source>
        <dbReference type="ARBA" id="ARBA00023136"/>
    </source>
</evidence>
<dbReference type="InterPro" id="IPR003004">
    <property type="entry name" value="GspF/PilC"/>
</dbReference>
<accession>A0A937K3Q5</accession>
<feature type="domain" description="Type II secretion system protein GspF" evidence="8">
    <location>
        <begin position="19"/>
        <end position="139"/>
    </location>
</feature>
<feature type="domain" description="Type II secretion system protein GspF" evidence="8">
    <location>
        <begin position="216"/>
        <end position="337"/>
    </location>
</feature>
<dbReference type="PANTHER" id="PTHR30012">
    <property type="entry name" value="GENERAL SECRETION PATHWAY PROTEIN"/>
    <property type="match status" value="1"/>
</dbReference>
<feature type="transmembrane region" description="Helical" evidence="7">
    <location>
        <begin position="170"/>
        <end position="194"/>
    </location>
</feature>
<comment type="subcellular location">
    <subcellularLocation>
        <location evidence="1">Cell membrane</location>
        <topology evidence="1">Multi-pass membrane protein</topology>
    </subcellularLocation>
</comment>
<dbReference type="Gene3D" id="1.20.81.30">
    <property type="entry name" value="Type II secretion system (T2SS), domain F"/>
    <property type="match status" value="2"/>
</dbReference>
<evidence type="ECO:0000313" key="9">
    <source>
        <dbReference type="EMBL" id="MBL4931034.1"/>
    </source>
</evidence>
<dbReference type="GO" id="GO:0005886">
    <property type="term" value="C:plasma membrane"/>
    <property type="evidence" value="ECO:0007669"/>
    <property type="project" value="UniProtKB-SubCell"/>
</dbReference>
<organism evidence="9 10">
    <name type="scientific">Clostridium paridis</name>
    <dbReference type="NCBI Taxonomy" id="2803863"/>
    <lineage>
        <taxon>Bacteria</taxon>
        <taxon>Bacillati</taxon>
        <taxon>Bacillota</taxon>
        <taxon>Clostridia</taxon>
        <taxon>Eubacteriales</taxon>
        <taxon>Clostridiaceae</taxon>
        <taxon>Clostridium</taxon>
    </lineage>
</organism>
<evidence type="ECO:0000256" key="2">
    <source>
        <dbReference type="ARBA" id="ARBA00005745"/>
    </source>
</evidence>